<dbReference type="GO" id="GO:0005524">
    <property type="term" value="F:ATP binding"/>
    <property type="evidence" value="ECO:0007669"/>
    <property type="project" value="InterPro"/>
</dbReference>
<dbReference type="InterPro" id="IPR015813">
    <property type="entry name" value="Pyrv/PenolPyrv_kinase-like_dom"/>
</dbReference>
<dbReference type="InterPro" id="IPR051353">
    <property type="entry name" value="Tobamovirus_resist_UPF0261"/>
</dbReference>
<dbReference type="RefSeq" id="WP_090875646.1">
    <property type="nucleotide sequence ID" value="NZ_FMXQ01000002.1"/>
</dbReference>
<dbReference type="InterPro" id="IPR002078">
    <property type="entry name" value="Sigma_54_int"/>
</dbReference>
<proteinExistence type="predicted"/>
<sequence length="595" mass="64925">MAERNARTDCGSNVVGVLKESLRRPHTTLVGAAIGTGMAAQAATRGGADFLLALNAGRIRSMGAPSILSLLALRESNRFVMDFARSEILPNTTAPVLFGASAFDPRQPLESIVQSIAAARFDGVVNFPTCVFLDARFRGAIEAAGVGFEREVELLALSKQAGLATLAYVHDAAEAVAMARARVDIINLNLGWNVGGENGVKTTLTVDQAAEFARTVFAKIRHLHPGCLCLVEGGPIVSPEEMYLVCRSSKADGYVGGSTIDRLPSENSIEGVTSAFKAVGTLQRKIDKLERKLELVQRRFSIVGRSDAIVRAKQSIERLARSSAPLLIVGKKGTGKRLVAHAVHEAARKRRSSFVEPASIDPDGALLFGTAGTDGSKRRVGYLEAHPHATILVSGADTFTPAAQARLLELFDTGSYANIGDERRLEFDGRLIFTLSIDTKQTQGLVAEAPLLSQLYPTHVALPVLRDRLEDLTMLAEYFLRKLVGEDGRPVGIDHSAYRLLLSHSWPGNVRELRTVLEAAFTRCDGNTIFGRDLPPLTKEASEDRATLNERDWILDALKRHRFRKGETARYLCISRKTLYNKMRHYGLPIQQRHA</sequence>
<protein>
    <submittedName>
        <fullName evidence="7">Predicted TIM-barrel enzyme</fullName>
    </submittedName>
</protein>
<evidence type="ECO:0000256" key="4">
    <source>
        <dbReference type="ARBA" id="ARBA00023015"/>
    </source>
</evidence>
<evidence type="ECO:0000256" key="3">
    <source>
        <dbReference type="ARBA" id="ARBA00023012"/>
    </source>
</evidence>
<dbReference type="SUPFAM" id="SSF51621">
    <property type="entry name" value="Phosphoenolpyruvate/pyruvate domain"/>
    <property type="match status" value="1"/>
</dbReference>
<keyword evidence="5" id="KW-0804">Transcription</keyword>
<dbReference type="GO" id="GO:0043565">
    <property type="term" value="F:sequence-specific DNA binding"/>
    <property type="evidence" value="ECO:0007669"/>
    <property type="project" value="InterPro"/>
</dbReference>
<dbReference type="Proteomes" id="UP000199071">
    <property type="component" value="Unassembled WGS sequence"/>
</dbReference>
<dbReference type="EMBL" id="FMXQ01000002">
    <property type="protein sequence ID" value="SDB17256.1"/>
    <property type="molecule type" value="Genomic_DNA"/>
</dbReference>
<dbReference type="PANTHER" id="PTHR31862:SF1">
    <property type="entry name" value="UPF0261 DOMAIN PROTEIN (AFU_ORTHOLOGUE AFUA_1G10120)"/>
    <property type="match status" value="1"/>
</dbReference>
<dbReference type="Gene3D" id="3.40.50.300">
    <property type="entry name" value="P-loop containing nucleotide triphosphate hydrolases"/>
    <property type="match status" value="1"/>
</dbReference>
<dbReference type="CDD" id="cd00009">
    <property type="entry name" value="AAA"/>
    <property type="match status" value="1"/>
</dbReference>
<keyword evidence="2" id="KW-0067">ATP-binding</keyword>
<name>A0A1G6B9E9_9HYPH</name>
<dbReference type="InterPro" id="IPR002197">
    <property type="entry name" value="HTH_Fis"/>
</dbReference>
<dbReference type="Pfam" id="PF09370">
    <property type="entry name" value="PEP_hydrolase"/>
    <property type="match status" value="1"/>
</dbReference>
<dbReference type="SUPFAM" id="SSF46689">
    <property type="entry name" value="Homeodomain-like"/>
    <property type="match status" value="1"/>
</dbReference>
<keyword evidence="3" id="KW-0902">Two-component regulatory system</keyword>
<keyword evidence="4" id="KW-0805">Transcription regulation</keyword>
<dbReference type="GO" id="GO:0006355">
    <property type="term" value="P:regulation of DNA-templated transcription"/>
    <property type="evidence" value="ECO:0007669"/>
    <property type="project" value="InterPro"/>
</dbReference>
<dbReference type="InterPro" id="IPR025944">
    <property type="entry name" value="Sigma_54_int_dom_CS"/>
</dbReference>
<evidence type="ECO:0000256" key="1">
    <source>
        <dbReference type="ARBA" id="ARBA00022741"/>
    </source>
</evidence>
<dbReference type="GO" id="GO:0003824">
    <property type="term" value="F:catalytic activity"/>
    <property type="evidence" value="ECO:0007669"/>
    <property type="project" value="InterPro"/>
</dbReference>
<evidence type="ECO:0000256" key="5">
    <source>
        <dbReference type="ARBA" id="ARBA00023163"/>
    </source>
</evidence>
<organism evidence="7 8">
    <name type="scientific">Bauldia litoralis</name>
    <dbReference type="NCBI Taxonomy" id="665467"/>
    <lineage>
        <taxon>Bacteria</taxon>
        <taxon>Pseudomonadati</taxon>
        <taxon>Pseudomonadota</taxon>
        <taxon>Alphaproteobacteria</taxon>
        <taxon>Hyphomicrobiales</taxon>
        <taxon>Kaistiaceae</taxon>
        <taxon>Bauldia</taxon>
    </lineage>
</organism>
<dbReference type="Pfam" id="PF02954">
    <property type="entry name" value="HTH_8"/>
    <property type="match status" value="1"/>
</dbReference>
<dbReference type="AlphaFoldDB" id="A0A1G6B9E9"/>
<reference evidence="7 8" key="1">
    <citation type="submission" date="2016-10" db="EMBL/GenBank/DDBJ databases">
        <authorList>
            <person name="de Groot N.N."/>
        </authorList>
    </citation>
    <scope>NUCLEOTIDE SEQUENCE [LARGE SCALE GENOMIC DNA]</scope>
    <source>
        <strain evidence="7 8">ATCC 35022</strain>
    </source>
</reference>
<evidence type="ECO:0000313" key="7">
    <source>
        <dbReference type="EMBL" id="SDB17256.1"/>
    </source>
</evidence>
<dbReference type="InterPro" id="IPR009057">
    <property type="entry name" value="Homeodomain-like_sf"/>
</dbReference>
<dbReference type="GO" id="GO:0000160">
    <property type="term" value="P:phosphorelay signal transduction system"/>
    <property type="evidence" value="ECO:0007669"/>
    <property type="project" value="UniProtKB-KW"/>
</dbReference>
<dbReference type="PROSITE" id="PS50045">
    <property type="entry name" value="SIGMA54_INTERACT_4"/>
    <property type="match status" value="1"/>
</dbReference>
<dbReference type="PROSITE" id="PS00688">
    <property type="entry name" value="SIGMA54_INTERACT_3"/>
    <property type="match status" value="1"/>
</dbReference>
<evidence type="ECO:0000259" key="6">
    <source>
        <dbReference type="PROSITE" id="PS50045"/>
    </source>
</evidence>
<evidence type="ECO:0000313" key="8">
    <source>
        <dbReference type="Proteomes" id="UP000199071"/>
    </source>
</evidence>
<dbReference type="InterPro" id="IPR013785">
    <property type="entry name" value="Aldolase_TIM"/>
</dbReference>
<dbReference type="InterPro" id="IPR027417">
    <property type="entry name" value="P-loop_NTPase"/>
</dbReference>
<dbReference type="Pfam" id="PF00158">
    <property type="entry name" value="Sigma54_activat"/>
    <property type="match status" value="1"/>
</dbReference>
<dbReference type="InterPro" id="IPR058031">
    <property type="entry name" value="AAA_lid_NorR"/>
</dbReference>
<evidence type="ECO:0000256" key="2">
    <source>
        <dbReference type="ARBA" id="ARBA00022840"/>
    </source>
</evidence>
<dbReference type="Pfam" id="PF25601">
    <property type="entry name" value="AAA_lid_14"/>
    <property type="match status" value="1"/>
</dbReference>
<keyword evidence="1" id="KW-0547">Nucleotide-binding</keyword>
<accession>A0A1G6B9E9</accession>
<gene>
    <name evidence="7" type="ORF">SAMN02982931_01386</name>
</gene>
<dbReference type="Gene3D" id="1.10.10.60">
    <property type="entry name" value="Homeodomain-like"/>
    <property type="match status" value="1"/>
</dbReference>
<dbReference type="SUPFAM" id="SSF52540">
    <property type="entry name" value="P-loop containing nucleoside triphosphate hydrolases"/>
    <property type="match status" value="1"/>
</dbReference>
<dbReference type="Gene3D" id="1.10.8.60">
    <property type="match status" value="1"/>
</dbReference>
<dbReference type="PANTHER" id="PTHR31862">
    <property type="entry name" value="UPF0261 DOMAIN PROTEIN (AFU_ORTHOLOGUE AFUA_1G10120)"/>
    <property type="match status" value="1"/>
</dbReference>
<dbReference type="STRING" id="665467.SAMN02982931_01386"/>
<keyword evidence="8" id="KW-1185">Reference proteome</keyword>
<dbReference type="InterPro" id="IPR009215">
    <property type="entry name" value="TIM-br_IGPS-like"/>
</dbReference>
<feature type="domain" description="Sigma-54 factor interaction" evidence="6">
    <location>
        <begin position="302"/>
        <end position="522"/>
    </location>
</feature>
<dbReference type="OrthoDB" id="9805644at2"/>
<dbReference type="Gene3D" id="3.20.20.70">
    <property type="entry name" value="Aldolase class I"/>
    <property type="match status" value="1"/>
</dbReference>